<accession>A0A8T0RUI0</accession>
<evidence type="ECO:0000313" key="3">
    <source>
        <dbReference type="Proteomes" id="UP000823388"/>
    </source>
</evidence>
<protein>
    <recommendedName>
        <fullName evidence="1">Transposase MuDR plant domain-containing protein</fullName>
    </recommendedName>
</protein>
<comment type="caution">
    <text evidence="2">The sequence shown here is derived from an EMBL/GenBank/DDBJ whole genome shotgun (WGS) entry which is preliminary data.</text>
</comment>
<sequence length="227" mass="23961">MNPAGGLAAVAPGALAVAPDGLDGGPGGLAAGAPGALAVAPDGLGALARAAAGAQAKSLLATVVVPAIEYNLPILEVDRGQVDDVENMERVDWTTLQIVETHDDEGRIELMSESQMCELLGIRDESAPNTAIPTNDEQRHDNVVGQNVDGPAIPTNDEVPSEMVISYDKNNPSMEVGTVHPNKEEFKLVVRQYAINNEFDIKVEKSCKTIYMAFCKFGDEGCCCPWG</sequence>
<name>A0A8T0RUI0_PANVG</name>
<gene>
    <name evidence="2" type="ORF">PVAP13_5NG387781</name>
</gene>
<organism evidence="2 3">
    <name type="scientific">Panicum virgatum</name>
    <name type="common">Blackwell switchgrass</name>
    <dbReference type="NCBI Taxonomy" id="38727"/>
    <lineage>
        <taxon>Eukaryota</taxon>
        <taxon>Viridiplantae</taxon>
        <taxon>Streptophyta</taxon>
        <taxon>Embryophyta</taxon>
        <taxon>Tracheophyta</taxon>
        <taxon>Spermatophyta</taxon>
        <taxon>Magnoliopsida</taxon>
        <taxon>Liliopsida</taxon>
        <taxon>Poales</taxon>
        <taxon>Poaceae</taxon>
        <taxon>PACMAD clade</taxon>
        <taxon>Panicoideae</taxon>
        <taxon>Panicodae</taxon>
        <taxon>Paniceae</taxon>
        <taxon>Panicinae</taxon>
        <taxon>Panicum</taxon>
        <taxon>Panicum sect. Hiantes</taxon>
    </lineage>
</organism>
<dbReference type="Pfam" id="PF03108">
    <property type="entry name" value="DBD_Tnp_Mut"/>
    <property type="match status" value="1"/>
</dbReference>
<dbReference type="InterPro" id="IPR004332">
    <property type="entry name" value="Transposase_MuDR"/>
</dbReference>
<keyword evidence="3" id="KW-1185">Reference proteome</keyword>
<dbReference type="AlphaFoldDB" id="A0A8T0RUI0"/>
<reference evidence="2" key="1">
    <citation type="submission" date="2020-05" db="EMBL/GenBank/DDBJ databases">
        <title>WGS assembly of Panicum virgatum.</title>
        <authorList>
            <person name="Lovell J.T."/>
            <person name="Jenkins J."/>
            <person name="Shu S."/>
            <person name="Juenger T.E."/>
            <person name="Schmutz J."/>
        </authorList>
    </citation>
    <scope>NUCLEOTIDE SEQUENCE</scope>
    <source>
        <strain evidence="2">AP13</strain>
    </source>
</reference>
<dbReference type="Proteomes" id="UP000823388">
    <property type="component" value="Chromosome 5N"/>
</dbReference>
<evidence type="ECO:0000259" key="1">
    <source>
        <dbReference type="Pfam" id="PF03108"/>
    </source>
</evidence>
<proteinExistence type="predicted"/>
<feature type="domain" description="Transposase MuDR plant" evidence="1">
    <location>
        <begin position="173"/>
        <end position="226"/>
    </location>
</feature>
<evidence type="ECO:0000313" key="2">
    <source>
        <dbReference type="EMBL" id="KAG2589100.1"/>
    </source>
</evidence>
<dbReference type="EMBL" id="CM029046">
    <property type="protein sequence ID" value="KAG2589100.1"/>
    <property type="molecule type" value="Genomic_DNA"/>
</dbReference>